<dbReference type="InterPro" id="IPR032710">
    <property type="entry name" value="NTF2-like_dom_sf"/>
</dbReference>
<accession>A0ABT3G0M9</accession>
<keyword evidence="3" id="KW-1185">Reference proteome</keyword>
<dbReference type="EMBL" id="JAPDDR010000003">
    <property type="protein sequence ID" value="MCW1913391.1"/>
    <property type="molecule type" value="Genomic_DNA"/>
</dbReference>
<evidence type="ECO:0000313" key="3">
    <source>
        <dbReference type="Proteomes" id="UP001165653"/>
    </source>
</evidence>
<dbReference type="RefSeq" id="WP_264512795.1">
    <property type="nucleotide sequence ID" value="NZ_JAPDDR010000003.1"/>
</dbReference>
<dbReference type="InterPro" id="IPR027843">
    <property type="entry name" value="DUF4440"/>
</dbReference>
<gene>
    <name evidence="2" type="ORF">OJ996_07395</name>
</gene>
<protein>
    <submittedName>
        <fullName evidence="2">SgcJ/EcaC family oxidoreductase</fullName>
    </submittedName>
</protein>
<comment type="caution">
    <text evidence="2">The sequence shown here is derived from an EMBL/GenBank/DDBJ whole genome shotgun (WGS) entry which is preliminary data.</text>
</comment>
<dbReference type="Pfam" id="PF14534">
    <property type="entry name" value="DUF4440"/>
    <property type="match status" value="1"/>
</dbReference>
<proteinExistence type="predicted"/>
<evidence type="ECO:0000313" key="2">
    <source>
        <dbReference type="EMBL" id="MCW1913391.1"/>
    </source>
</evidence>
<organism evidence="2 3">
    <name type="scientific">Luteolibacter rhizosphaerae</name>
    <dbReference type="NCBI Taxonomy" id="2989719"/>
    <lineage>
        <taxon>Bacteria</taxon>
        <taxon>Pseudomonadati</taxon>
        <taxon>Verrucomicrobiota</taxon>
        <taxon>Verrucomicrobiia</taxon>
        <taxon>Verrucomicrobiales</taxon>
        <taxon>Verrucomicrobiaceae</taxon>
        <taxon>Luteolibacter</taxon>
    </lineage>
</organism>
<dbReference type="SUPFAM" id="SSF54427">
    <property type="entry name" value="NTF2-like"/>
    <property type="match status" value="1"/>
</dbReference>
<evidence type="ECO:0000259" key="1">
    <source>
        <dbReference type="Pfam" id="PF14534"/>
    </source>
</evidence>
<dbReference type="Gene3D" id="3.10.450.50">
    <property type="match status" value="1"/>
</dbReference>
<name>A0ABT3G0M9_9BACT</name>
<dbReference type="NCBIfam" id="TIGR02246">
    <property type="entry name" value="SgcJ/EcaC family oxidoreductase"/>
    <property type="match status" value="1"/>
</dbReference>
<dbReference type="InterPro" id="IPR011944">
    <property type="entry name" value="Steroid_delta5-4_isomerase"/>
</dbReference>
<reference evidence="2" key="1">
    <citation type="submission" date="2022-10" db="EMBL/GenBank/DDBJ databases">
        <title>Luteolibacter sp. GHJ8, whole genome shotgun sequencing project.</title>
        <authorList>
            <person name="Zhao G."/>
            <person name="Shen L."/>
        </authorList>
    </citation>
    <scope>NUCLEOTIDE SEQUENCE</scope>
    <source>
        <strain evidence="2">GHJ8</strain>
    </source>
</reference>
<sequence length="134" mass="14853">MNSNSTDEQLIRNLIQTWIDASAAGNLETVLDLMTEDAVFLLPGQPPLRGRPAFAARSQGNSGLGISGTAEIQEIEIHGDFAWCWNQLRLSITPEDASTIYRSGPVFTVFRREGDGRWRLHRDANLLTVEPVDS</sequence>
<feature type="domain" description="DUF4440" evidence="1">
    <location>
        <begin position="11"/>
        <end position="120"/>
    </location>
</feature>
<dbReference type="Proteomes" id="UP001165653">
    <property type="component" value="Unassembled WGS sequence"/>
</dbReference>